<evidence type="ECO:0000313" key="3">
    <source>
        <dbReference type="Proteomes" id="UP000297982"/>
    </source>
</evidence>
<keyword evidence="3" id="KW-1185">Reference proteome</keyword>
<dbReference type="RefSeq" id="WP_135326529.1">
    <property type="nucleotide sequence ID" value="NZ_SRJC01000001.1"/>
</dbReference>
<dbReference type="Pfam" id="PF00903">
    <property type="entry name" value="Glyoxalase"/>
    <property type="match status" value="1"/>
</dbReference>
<dbReference type="Gene3D" id="3.10.180.10">
    <property type="entry name" value="2,3-Dihydroxybiphenyl 1,2-Dioxygenase, domain 1"/>
    <property type="match status" value="1"/>
</dbReference>
<dbReference type="InterPro" id="IPR029068">
    <property type="entry name" value="Glyas_Bleomycin-R_OHBP_Dase"/>
</dbReference>
<dbReference type="InterPro" id="IPR037523">
    <property type="entry name" value="VOC_core"/>
</dbReference>
<sequence>MKVHHLGVPVEELTSSVDIYERLGFQVVKRFTLGEEKIAFMEKNEWLVELIESPDSLQGHICLEVKDASEIPAEAVWIEGPFRMDDWSSSFYQLGEEVIEWLIVEETKRG</sequence>
<dbReference type="AlphaFoldDB" id="A0A4Z0H034"/>
<accession>A0A4Z0H034</accession>
<reference evidence="2 3" key="1">
    <citation type="journal article" date="2003" name="Int. J. Syst. Evol. Microbiol.">
        <title>Halobacillus salinus sp. nov., isolated from a salt lake on the coast of the East Sea in Korea.</title>
        <authorList>
            <person name="Yoon J.H."/>
            <person name="Kang K.H."/>
            <person name="Park Y.H."/>
        </authorList>
    </citation>
    <scope>NUCLEOTIDE SEQUENCE [LARGE SCALE GENOMIC DNA]</scope>
    <source>
        <strain evidence="2 3">HSL-3</strain>
    </source>
</reference>
<gene>
    <name evidence="2" type="ORF">E4663_02090</name>
</gene>
<evidence type="ECO:0000259" key="1">
    <source>
        <dbReference type="PROSITE" id="PS51819"/>
    </source>
</evidence>
<comment type="caution">
    <text evidence="2">The sequence shown here is derived from an EMBL/GenBank/DDBJ whole genome shotgun (WGS) entry which is preliminary data.</text>
</comment>
<feature type="domain" description="VOC" evidence="1">
    <location>
        <begin position="2"/>
        <end position="110"/>
    </location>
</feature>
<name>A0A4Z0H034_9BACI</name>
<dbReference type="STRING" id="192814.GCA_900166575_00725"/>
<dbReference type="EMBL" id="SRJC01000001">
    <property type="protein sequence ID" value="TGB03822.1"/>
    <property type="molecule type" value="Genomic_DNA"/>
</dbReference>
<dbReference type="Proteomes" id="UP000297982">
    <property type="component" value="Unassembled WGS sequence"/>
</dbReference>
<protein>
    <recommendedName>
        <fullName evidence="1">VOC domain-containing protein</fullName>
    </recommendedName>
</protein>
<dbReference type="SUPFAM" id="SSF54593">
    <property type="entry name" value="Glyoxalase/Bleomycin resistance protein/Dihydroxybiphenyl dioxygenase"/>
    <property type="match status" value="1"/>
</dbReference>
<dbReference type="PROSITE" id="PS51819">
    <property type="entry name" value="VOC"/>
    <property type="match status" value="1"/>
</dbReference>
<evidence type="ECO:0000313" key="2">
    <source>
        <dbReference type="EMBL" id="TGB03822.1"/>
    </source>
</evidence>
<proteinExistence type="predicted"/>
<dbReference type="InterPro" id="IPR004360">
    <property type="entry name" value="Glyas_Fos-R_dOase_dom"/>
</dbReference>
<organism evidence="2 3">
    <name type="scientific">Halobacillus salinus</name>
    <dbReference type="NCBI Taxonomy" id="192814"/>
    <lineage>
        <taxon>Bacteria</taxon>
        <taxon>Bacillati</taxon>
        <taxon>Bacillota</taxon>
        <taxon>Bacilli</taxon>
        <taxon>Bacillales</taxon>
        <taxon>Bacillaceae</taxon>
        <taxon>Halobacillus</taxon>
    </lineage>
</organism>